<evidence type="ECO:0000313" key="4">
    <source>
        <dbReference type="Proteomes" id="UP000001505"/>
    </source>
</evidence>
<gene>
    <name evidence="3" type="primary">tolB</name>
    <name evidence="3" type="ordered locus">wcw_0120</name>
</gene>
<dbReference type="Gene3D" id="2.120.10.30">
    <property type="entry name" value="TolB, C-terminal domain"/>
    <property type="match status" value="2"/>
</dbReference>
<dbReference type="PANTHER" id="PTHR36842">
    <property type="entry name" value="PROTEIN TOLB HOMOLOG"/>
    <property type="match status" value="1"/>
</dbReference>
<dbReference type="STRING" id="716544.wcw_0120"/>
<dbReference type="PANTHER" id="PTHR36842:SF1">
    <property type="entry name" value="PROTEIN TOLB"/>
    <property type="match status" value="1"/>
</dbReference>
<name>D6YTN4_WADCW</name>
<dbReference type="Proteomes" id="UP000001505">
    <property type="component" value="Chromosome"/>
</dbReference>
<dbReference type="AlphaFoldDB" id="D6YTN4"/>
<dbReference type="InterPro" id="IPR011042">
    <property type="entry name" value="6-blade_b-propeller_TolB-like"/>
</dbReference>
<accession>D6YTN4</accession>
<dbReference type="HOGENOM" id="CLU_635688_0_0_0"/>
<comment type="similarity">
    <text evidence="1">Belongs to the TolB family.</text>
</comment>
<keyword evidence="4" id="KW-1185">Reference proteome</keyword>
<dbReference type="eggNOG" id="COG0823">
    <property type="taxonomic scope" value="Bacteria"/>
</dbReference>
<evidence type="ECO:0000256" key="1">
    <source>
        <dbReference type="ARBA" id="ARBA00009820"/>
    </source>
</evidence>
<dbReference type="OrthoDB" id="108903at2"/>
<dbReference type="NCBIfam" id="NF002183">
    <property type="entry name" value="PRK01029.1"/>
    <property type="match status" value="1"/>
</dbReference>
<proteinExistence type="inferred from homology"/>
<dbReference type="EMBL" id="CP001928">
    <property type="protein sequence ID" value="ADI37495.1"/>
    <property type="molecule type" value="Genomic_DNA"/>
</dbReference>
<reference evidence="3 4" key="1">
    <citation type="journal article" date="2010" name="PLoS ONE">
        <title>The Waddlia genome: a window into chlamydial biology.</title>
        <authorList>
            <person name="Bertelli C."/>
            <person name="Collyn F."/>
            <person name="Croxatto A."/>
            <person name="Ruckert C."/>
            <person name="Polkinghorne A."/>
            <person name="Kebbi-Beghdadi C."/>
            <person name="Goesmann A."/>
            <person name="Vaughan L."/>
            <person name="Greub G."/>
        </authorList>
    </citation>
    <scope>NUCLEOTIDE SEQUENCE [LARGE SCALE GENOMIC DNA]</scope>
    <source>
        <strain evidence="4">ATCC VR-1470 / WSU 86-1044</strain>
    </source>
</reference>
<sequence>MKKSTRLASHWPMIYRFLLFIFLSSLLAAEEQELVVRLETDNRLTPVQLIPIEAAQSALPKDYVRQLEEVLRFDLGHNGATQLTDKPVFYRIACEVKEHHISVRLFSSDGEEDFRLGQQHLSGYLSEDRKIIHRIADAIHRALFGADGIASTRLLYTVRTVEEKTEYSEIWQSDYDGANAMQLTSRQAGYCITPGYVPHLPGKQAESFFYVSYKTGIPKVYIASLGEPIGRKMLTLSGNQLMPAINRQRDRIAFISDVTGNPDLFIQEFSPEKGGIGKPRHLFSARYATQGSPTFSPDGFRLAFVSNKGGSPRVYLMNIPPQGTPLKEIEPILVTKVNRENTAPCWSPDGTKLAYCSKTKGVRQIWVYDLLTGVERQLTDGPRNKENPSWASNSLHIVYNTSDAGNCELYLINLKQAKAVKITSGAGEKRFPSWEL</sequence>
<dbReference type="Pfam" id="PF07676">
    <property type="entry name" value="PD40"/>
    <property type="match status" value="2"/>
</dbReference>
<evidence type="ECO:0000313" key="3">
    <source>
        <dbReference type="EMBL" id="ADI37495.1"/>
    </source>
</evidence>
<evidence type="ECO:0000256" key="2">
    <source>
        <dbReference type="ARBA" id="ARBA00018228"/>
    </source>
</evidence>
<dbReference type="InterPro" id="IPR011659">
    <property type="entry name" value="WD40"/>
</dbReference>
<organism evidence="3 4">
    <name type="scientific">Waddlia chondrophila (strain ATCC VR-1470 / WSU 86-1044)</name>
    <dbReference type="NCBI Taxonomy" id="716544"/>
    <lineage>
        <taxon>Bacteria</taxon>
        <taxon>Pseudomonadati</taxon>
        <taxon>Chlamydiota</taxon>
        <taxon>Chlamydiia</taxon>
        <taxon>Parachlamydiales</taxon>
        <taxon>Waddliaceae</taxon>
        <taxon>Waddlia</taxon>
    </lineage>
</organism>
<protein>
    <recommendedName>
        <fullName evidence="2">Protein TolB homolog</fullName>
    </recommendedName>
</protein>
<dbReference type="KEGG" id="wch:wcw_0120"/>
<dbReference type="SUPFAM" id="SSF69304">
    <property type="entry name" value="Tricorn protease N-terminal domain"/>
    <property type="match status" value="1"/>
</dbReference>